<dbReference type="STRING" id="1798550.A2927_02280"/>
<evidence type="ECO:0000256" key="10">
    <source>
        <dbReference type="SAM" id="MobiDB-lite"/>
    </source>
</evidence>
<evidence type="ECO:0000259" key="11">
    <source>
        <dbReference type="PROSITE" id="PS50881"/>
    </source>
</evidence>
<evidence type="ECO:0000256" key="2">
    <source>
        <dbReference type="ARBA" id="ARBA00022730"/>
    </source>
</evidence>
<dbReference type="GO" id="GO:0005737">
    <property type="term" value="C:cytoplasm"/>
    <property type="evidence" value="ECO:0007669"/>
    <property type="project" value="UniProtKB-ARBA"/>
</dbReference>
<dbReference type="InterPro" id="IPR018192">
    <property type="entry name" value="Ribosomal_uS5_N_CS"/>
</dbReference>
<dbReference type="GO" id="GO:0003735">
    <property type="term" value="F:structural constituent of ribosome"/>
    <property type="evidence" value="ECO:0007669"/>
    <property type="project" value="UniProtKB-UniRule"/>
</dbReference>
<feature type="region of interest" description="Disordered" evidence="10">
    <location>
        <begin position="169"/>
        <end position="195"/>
    </location>
</feature>
<dbReference type="Gene3D" id="3.30.230.10">
    <property type="match status" value="1"/>
</dbReference>
<proteinExistence type="inferred from homology"/>
<keyword evidence="2" id="KW-0699">rRNA-binding</keyword>
<evidence type="ECO:0000256" key="4">
    <source>
        <dbReference type="ARBA" id="ARBA00022980"/>
    </source>
</evidence>
<dbReference type="FunFam" id="3.30.230.10:FF:000002">
    <property type="entry name" value="30S ribosomal protein S5"/>
    <property type="match status" value="1"/>
</dbReference>
<evidence type="ECO:0000313" key="13">
    <source>
        <dbReference type="Proteomes" id="UP000178849"/>
    </source>
</evidence>
<comment type="similarity">
    <text evidence="1 9">Belongs to the universal ribosomal protein uS5 family.</text>
</comment>
<dbReference type="GO" id="GO:0019843">
    <property type="term" value="F:rRNA binding"/>
    <property type="evidence" value="ECO:0007669"/>
    <property type="project" value="UniProtKB-KW"/>
</dbReference>
<dbReference type="Proteomes" id="UP000178849">
    <property type="component" value="Unassembled WGS sequence"/>
</dbReference>
<dbReference type="InterPro" id="IPR014721">
    <property type="entry name" value="Ribsml_uS5_D2-typ_fold_subgr"/>
</dbReference>
<dbReference type="InterPro" id="IPR005712">
    <property type="entry name" value="Ribosomal_uS5_bac-type"/>
</dbReference>
<dbReference type="InterPro" id="IPR013810">
    <property type="entry name" value="Ribosomal_uS5_N"/>
</dbReference>
<evidence type="ECO:0000256" key="1">
    <source>
        <dbReference type="ARBA" id="ARBA00008945"/>
    </source>
</evidence>
<evidence type="ECO:0000256" key="8">
    <source>
        <dbReference type="PROSITE-ProRule" id="PRU00268"/>
    </source>
</evidence>
<evidence type="ECO:0000256" key="5">
    <source>
        <dbReference type="ARBA" id="ARBA00023274"/>
    </source>
</evidence>
<dbReference type="SUPFAM" id="SSF54211">
    <property type="entry name" value="Ribosomal protein S5 domain 2-like"/>
    <property type="match status" value="1"/>
</dbReference>
<sequence length="220" mass="24149">MARSRKNSRDGFKDKSAPELDQQIVDLARVTRVMAGGKRMRFRACVVIGDKKGRVGWAVAKGADVTIAVNKANTKAKKRMIKVKFTDDTIPHQVTVKFGAAQVLLKPAVRGTGIIAGGSVRSVLELLGIPNVYGKILGRTGNKINNVQATFKALTSFKYPVKEEAAAPVKTDELKDEGLRERDLEHEEELEKEQEKLLKKSGLEDDLIKGGIILNPGFKK</sequence>
<dbReference type="InterPro" id="IPR000851">
    <property type="entry name" value="Ribosomal_uS5"/>
</dbReference>
<keyword evidence="3" id="KW-0694">RNA-binding</keyword>
<evidence type="ECO:0000256" key="7">
    <source>
        <dbReference type="ARBA" id="ARBA00035519"/>
    </source>
</evidence>
<dbReference type="PANTHER" id="PTHR48277">
    <property type="entry name" value="MITOCHONDRIAL RIBOSOMAL PROTEIN S5"/>
    <property type="match status" value="1"/>
</dbReference>
<keyword evidence="4 8" id="KW-0689">Ribosomal protein</keyword>
<feature type="domain" description="S5 DRBM" evidence="11">
    <location>
        <begin position="20"/>
        <end position="83"/>
    </location>
</feature>
<dbReference type="NCBIfam" id="TIGR01021">
    <property type="entry name" value="rpsE_bact"/>
    <property type="match status" value="1"/>
</dbReference>
<keyword evidence="5 8" id="KW-0687">Ribonucleoprotein</keyword>
<feature type="compositionally biased region" description="Basic and acidic residues" evidence="10">
    <location>
        <begin position="169"/>
        <end position="185"/>
    </location>
</feature>
<accession>A0A1G2BID2</accession>
<dbReference type="InterPro" id="IPR005324">
    <property type="entry name" value="Ribosomal_uS5_C"/>
</dbReference>
<dbReference type="InterPro" id="IPR020568">
    <property type="entry name" value="Ribosomal_Su5_D2-typ_SF"/>
</dbReference>
<name>A0A1G2BID2_9BACT</name>
<dbReference type="Gene3D" id="3.30.160.20">
    <property type="match status" value="1"/>
</dbReference>
<dbReference type="GO" id="GO:0006412">
    <property type="term" value="P:translation"/>
    <property type="evidence" value="ECO:0007669"/>
    <property type="project" value="InterPro"/>
</dbReference>
<evidence type="ECO:0000256" key="3">
    <source>
        <dbReference type="ARBA" id="ARBA00022884"/>
    </source>
</evidence>
<dbReference type="GO" id="GO:0015935">
    <property type="term" value="C:small ribosomal subunit"/>
    <property type="evidence" value="ECO:0007669"/>
    <property type="project" value="InterPro"/>
</dbReference>
<protein>
    <recommendedName>
        <fullName evidence="6">Small ribosomal subunit protein uS5</fullName>
    </recommendedName>
    <alternativeName>
        <fullName evidence="7">30S ribosomal protein S5</fullName>
    </alternativeName>
</protein>
<evidence type="ECO:0000313" key="12">
    <source>
        <dbReference type="EMBL" id="OGY88845.1"/>
    </source>
</evidence>
<dbReference type="Pfam" id="PF03719">
    <property type="entry name" value="Ribosomal_S5_C"/>
    <property type="match status" value="1"/>
</dbReference>
<evidence type="ECO:0000256" key="9">
    <source>
        <dbReference type="RuleBase" id="RU003823"/>
    </source>
</evidence>
<dbReference type="PANTHER" id="PTHR48277:SF1">
    <property type="entry name" value="MITOCHONDRIAL RIBOSOMAL PROTEIN S5"/>
    <property type="match status" value="1"/>
</dbReference>
<organism evidence="12 13">
    <name type="scientific">Candidatus Komeilibacteria bacterium RIFCSPLOWO2_01_FULL_45_10</name>
    <dbReference type="NCBI Taxonomy" id="1798550"/>
    <lineage>
        <taxon>Bacteria</taxon>
        <taxon>Candidatus Komeiliibacteriota</taxon>
    </lineage>
</organism>
<dbReference type="SUPFAM" id="SSF54768">
    <property type="entry name" value="dsRNA-binding domain-like"/>
    <property type="match status" value="1"/>
</dbReference>
<reference evidence="12 13" key="1">
    <citation type="journal article" date="2016" name="Nat. Commun.">
        <title>Thousands of microbial genomes shed light on interconnected biogeochemical processes in an aquifer system.</title>
        <authorList>
            <person name="Anantharaman K."/>
            <person name="Brown C.T."/>
            <person name="Hug L.A."/>
            <person name="Sharon I."/>
            <person name="Castelle C.J."/>
            <person name="Probst A.J."/>
            <person name="Thomas B.C."/>
            <person name="Singh A."/>
            <person name="Wilkins M.J."/>
            <person name="Karaoz U."/>
            <person name="Brodie E.L."/>
            <person name="Williams K.H."/>
            <person name="Hubbard S.S."/>
            <person name="Banfield J.F."/>
        </authorList>
    </citation>
    <scope>NUCLEOTIDE SEQUENCE [LARGE SCALE GENOMIC DNA]</scope>
</reference>
<evidence type="ECO:0000256" key="6">
    <source>
        <dbReference type="ARBA" id="ARBA00035255"/>
    </source>
</evidence>
<dbReference type="AlphaFoldDB" id="A0A1G2BID2"/>
<dbReference type="EMBL" id="MHKL01000037">
    <property type="protein sequence ID" value="OGY88845.1"/>
    <property type="molecule type" value="Genomic_DNA"/>
</dbReference>
<comment type="caution">
    <text evidence="12">The sequence shown here is derived from an EMBL/GenBank/DDBJ whole genome shotgun (WGS) entry which is preliminary data.</text>
</comment>
<gene>
    <name evidence="12" type="ORF">A2927_02280</name>
</gene>
<dbReference type="PROSITE" id="PS00585">
    <property type="entry name" value="RIBOSOMAL_S5"/>
    <property type="match status" value="1"/>
</dbReference>
<dbReference type="PROSITE" id="PS50881">
    <property type="entry name" value="S5_DSRBD"/>
    <property type="match status" value="1"/>
</dbReference>
<dbReference type="Pfam" id="PF00333">
    <property type="entry name" value="Ribosomal_S5"/>
    <property type="match status" value="1"/>
</dbReference>